<dbReference type="SMART" id="SM00861">
    <property type="entry name" value="Transket_pyr"/>
    <property type="match status" value="1"/>
</dbReference>
<gene>
    <name evidence="9" type="ORF">FED44_34705</name>
</gene>
<sequence length="331" mass="36015">MRLAEQLNRALHSLLEDPRVYLLGEDIADPYGGAFKVTKGLSTRFGERVVTTPISESAIVGAATGLALAGDVAIVEVMFADFVALAFDQLVNFAGKSVSMYGHRVPLRLVVRCPTGGGRGYGATHSQSLQKHFIGAPGLSVYEMSPFHEVGAVFHEMIDRAEPALFFEDKILYTRQSFSGGVVDELFRYDHDPAGHARVFVDRPGDADCVLITPGGVAHRALDAMRALLLEYDITCMLVVPARLYPLDAGALLSAIGDATTVFVAEESTAGGTWGAEIAHLLHRRAWKRLRRPVVTIHSDDSVIPSAAHLEERMLISGRRIEHAVMEALRE</sequence>
<dbReference type="InterPro" id="IPR009014">
    <property type="entry name" value="Transketo_C/PFOR_II"/>
</dbReference>
<dbReference type="AlphaFoldDB" id="A0A5R8YJ97"/>
<dbReference type="Pfam" id="PF02780">
    <property type="entry name" value="Transketolase_C"/>
    <property type="match status" value="1"/>
</dbReference>
<dbReference type="InterPro" id="IPR029061">
    <property type="entry name" value="THDP-binding"/>
</dbReference>
<dbReference type="OrthoDB" id="3512513at2"/>
<dbReference type="Gene3D" id="3.40.50.920">
    <property type="match status" value="1"/>
</dbReference>
<accession>A0A5R8YJ97</accession>
<feature type="domain" description="Transketolase-like pyrimidine-binding" evidence="8">
    <location>
        <begin position="1"/>
        <end position="175"/>
    </location>
</feature>
<evidence type="ECO:0000256" key="1">
    <source>
        <dbReference type="ARBA" id="ARBA00001964"/>
    </source>
</evidence>
<dbReference type="SUPFAM" id="SSF52518">
    <property type="entry name" value="Thiamin diphosphate-binding fold (THDP-binding)"/>
    <property type="match status" value="1"/>
</dbReference>
<dbReference type="EC" id="1.2.4.1" evidence="2 7"/>
<evidence type="ECO:0000259" key="8">
    <source>
        <dbReference type="SMART" id="SM00861"/>
    </source>
</evidence>
<dbReference type="GO" id="GO:0004739">
    <property type="term" value="F:pyruvate dehydrogenase (acetyl-transferring) activity"/>
    <property type="evidence" value="ECO:0007669"/>
    <property type="project" value="UniProtKB-UniRule"/>
</dbReference>
<dbReference type="PANTHER" id="PTHR11624">
    <property type="entry name" value="DEHYDROGENASE RELATED"/>
    <property type="match status" value="1"/>
</dbReference>
<evidence type="ECO:0000313" key="10">
    <source>
        <dbReference type="Proteomes" id="UP000309033"/>
    </source>
</evidence>
<comment type="caution">
    <text evidence="9">The sequence shown here is derived from an EMBL/GenBank/DDBJ whole genome shotgun (WGS) entry which is preliminary data.</text>
</comment>
<dbReference type="GO" id="GO:0006086">
    <property type="term" value="P:pyruvate decarboxylation to acetyl-CoA"/>
    <property type="evidence" value="ECO:0007669"/>
    <property type="project" value="InterPro"/>
</dbReference>
<dbReference type="Gene3D" id="3.40.50.970">
    <property type="match status" value="1"/>
</dbReference>
<dbReference type="EMBL" id="VANP01000025">
    <property type="protein sequence ID" value="TLP50908.1"/>
    <property type="molecule type" value="Genomic_DNA"/>
</dbReference>
<keyword evidence="10" id="KW-1185">Reference proteome</keyword>
<comment type="catalytic activity">
    <reaction evidence="7">
        <text>N(6)-[(R)-lipoyl]-L-lysyl-[protein] + pyruvate + H(+) = N(6)-[(R)-S(8)-acetyldihydrolipoyl]-L-lysyl-[protein] + CO2</text>
        <dbReference type="Rhea" id="RHEA:19189"/>
        <dbReference type="Rhea" id="RHEA-COMP:10474"/>
        <dbReference type="Rhea" id="RHEA-COMP:10478"/>
        <dbReference type="ChEBI" id="CHEBI:15361"/>
        <dbReference type="ChEBI" id="CHEBI:15378"/>
        <dbReference type="ChEBI" id="CHEBI:16526"/>
        <dbReference type="ChEBI" id="CHEBI:83099"/>
        <dbReference type="ChEBI" id="CHEBI:83111"/>
        <dbReference type="EC" id="1.2.4.1"/>
    </reaction>
</comment>
<name>A0A5R8YJ97_9ACTN</name>
<keyword evidence="5 7" id="KW-0786">Thiamine pyrophosphate</keyword>
<reference evidence="9" key="1">
    <citation type="submission" date="2019-05" db="EMBL/GenBank/DDBJ databases">
        <title>Isolation, diversity and antifungal activity of Actinobacteria from wheat.</title>
        <authorList>
            <person name="Yu B."/>
        </authorList>
    </citation>
    <scope>NUCLEOTIDE SEQUENCE [LARGE SCALE GENOMIC DNA]</scope>
    <source>
        <strain evidence="9">NEAU-HEGS1-5</strain>
    </source>
</reference>
<dbReference type="InterPro" id="IPR027110">
    <property type="entry name" value="PDHB_mito-type"/>
</dbReference>
<dbReference type="SUPFAM" id="SSF52922">
    <property type="entry name" value="TK C-terminal domain-like"/>
    <property type="match status" value="1"/>
</dbReference>
<dbReference type="GO" id="GO:0000287">
    <property type="term" value="F:magnesium ion binding"/>
    <property type="evidence" value="ECO:0007669"/>
    <property type="project" value="UniProtKB-ARBA"/>
</dbReference>
<evidence type="ECO:0000256" key="4">
    <source>
        <dbReference type="ARBA" id="ARBA00023002"/>
    </source>
</evidence>
<protein>
    <recommendedName>
        <fullName evidence="3 7">Pyruvate dehydrogenase E1 component subunit beta</fullName>
        <ecNumber evidence="2 7">1.2.4.1</ecNumber>
    </recommendedName>
</protein>
<proteinExistence type="predicted"/>
<evidence type="ECO:0000256" key="6">
    <source>
        <dbReference type="ARBA" id="ARBA00023317"/>
    </source>
</evidence>
<evidence type="ECO:0000256" key="5">
    <source>
        <dbReference type="ARBA" id="ARBA00023052"/>
    </source>
</evidence>
<dbReference type="Pfam" id="PF02779">
    <property type="entry name" value="Transket_pyr"/>
    <property type="match status" value="1"/>
</dbReference>
<organism evidence="9 10">
    <name type="scientific">Microbispora triticiradicis</name>
    <dbReference type="NCBI Taxonomy" id="2200763"/>
    <lineage>
        <taxon>Bacteria</taxon>
        <taxon>Bacillati</taxon>
        <taxon>Actinomycetota</taxon>
        <taxon>Actinomycetes</taxon>
        <taxon>Streptosporangiales</taxon>
        <taxon>Streptosporangiaceae</taxon>
        <taxon>Microbispora</taxon>
    </lineage>
</organism>
<evidence type="ECO:0000256" key="7">
    <source>
        <dbReference type="RuleBase" id="RU364074"/>
    </source>
</evidence>
<comment type="function">
    <text evidence="7">The pyruvate dehydrogenase complex catalyzes the overall conversion of pyruvate to acetyl-CoA and CO2.</text>
</comment>
<keyword evidence="6 7" id="KW-0670">Pyruvate</keyword>
<dbReference type="InterPro" id="IPR005475">
    <property type="entry name" value="Transketolase-like_Pyr-bd"/>
</dbReference>
<evidence type="ECO:0000256" key="2">
    <source>
        <dbReference type="ARBA" id="ARBA00012281"/>
    </source>
</evidence>
<comment type="cofactor">
    <cofactor evidence="1 7">
        <name>thiamine diphosphate</name>
        <dbReference type="ChEBI" id="CHEBI:58937"/>
    </cofactor>
</comment>
<dbReference type="InterPro" id="IPR033248">
    <property type="entry name" value="Transketolase_C"/>
</dbReference>
<dbReference type="PANTHER" id="PTHR11624:SF96">
    <property type="entry name" value="PYRUVATE DEHYDROGENASE E1 COMPONENT SUBUNIT BETA, MITOCHONDRIAL"/>
    <property type="match status" value="1"/>
</dbReference>
<dbReference type="Proteomes" id="UP000309033">
    <property type="component" value="Unassembled WGS sequence"/>
</dbReference>
<evidence type="ECO:0000313" key="9">
    <source>
        <dbReference type="EMBL" id="TLP50908.1"/>
    </source>
</evidence>
<keyword evidence="4 7" id="KW-0560">Oxidoreductase</keyword>
<evidence type="ECO:0000256" key="3">
    <source>
        <dbReference type="ARBA" id="ARBA00016138"/>
    </source>
</evidence>